<gene>
    <name evidence="2" type="ORF">KI659_10775</name>
</gene>
<organism evidence="2 3">
    <name type="scientific">Litoribacter ruber</name>
    <dbReference type="NCBI Taxonomy" id="702568"/>
    <lineage>
        <taxon>Bacteria</taxon>
        <taxon>Pseudomonadati</taxon>
        <taxon>Bacteroidota</taxon>
        <taxon>Cytophagia</taxon>
        <taxon>Cytophagales</taxon>
        <taxon>Cyclobacteriaceae</taxon>
        <taxon>Litoribacter</taxon>
    </lineage>
</organism>
<reference evidence="2 3" key="1">
    <citation type="submission" date="2021-05" db="EMBL/GenBank/DDBJ databases">
        <authorList>
            <person name="Zhang Z.D."/>
            <person name="Osman G."/>
        </authorList>
    </citation>
    <scope>NUCLEOTIDE SEQUENCE [LARGE SCALE GENOMIC DNA]</scope>
    <source>
        <strain evidence="2 3">KCTC 32217</strain>
    </source>
</reference>
<evidence type="ECO:0000256" key="1">
    <source>
        <dbReference type="SAM" id="SignalP"/>
    </source>
</evidence>
<feature type="chain" id="PRO_5042867314" description="MlpB protein" evidence="1">
    <location>
        <begin position="24"/>
        <end position="155"/>
    </location>
</feature>
<dbReference type="Proteomes" id="UP001319104">
    <property type="component" value="Unassembled WGS sequence"/>
</dbReference>
<dbReference type="PROSITE" id="PS51257">
    <property type="entry name" value="PROKAR_LIPOPROTEIN"/>
    <property type="match status" value="1"/>
</dbReference>
<keyword evidence="3" id="KW-1185">Reference proteome</keyword>
<keyword evidence="1" id="KW-0732">Signal</keyword>
<dbReference type="RefSeq" id="WP_213945358.1">
    <property type="nucleotide sequence ID" value="NZ_JAHCMY010000005.1"/>
</dbReference>
<dbReference type="AlphaFoldDB" id="A0AAP2CIV8"/>
<dbReference type="EMBL" id="JAHCMY010000005">
    <property type="protein sequence ID" value="MBS9524499.1"/>
    <property type="molecule type" value="Genomic_DNA"/>
</dbReference>
<proteinExistence type="predicted"/>
<evidence type="ECO:0008006" key="4">
    <source>
        <dbReference type="Google" id="ProtNLM"/>
    </source>
</evidence>
<evidence type="ECO:0000313" key="3">
    <source>
        <dbReference type="Proteomes" id="UP001319104"/>
    </source>
</evidence>
<comment type="caution">
    <text evidence="2">The sequence shown here is derived from an EMBL/GenBank/DDBJ whole genome shotgun (WGS) entry which is preliminary data.</text>
</comment>
<accession>A0AAP2CIV8</accession>
<evidence type="ECO:0000313" key="2">
    <source>
        <dbReference type="EMBL" id="MBS9524499.1"/>
    </source>
</evidence>
<sequence>MRRFTFALSTLCIAFLFSCSQNSSQEADAVSSAETEEVFKHHDAQNAPMAASQETFEAEMHEDGLEKELVCMVNNAFMGKKQFPVEFGDKMYYGCCEMCVNTIQNDRDVRYAKDPLTGKEVDKSQAFIAPEPGHPYGGVLYFESKENYEKYSKKS</sequence>
<protein>
    <recommendedName>
        <fullName evidence="4">MlpB protein</fullName>
    </recommendedName>
</protein>
<name>A0AAP2CIV8_9BACT</name>
<feature type="signal peptide" evidence="1">
    <location>
        <begin position="1"/>
        <end position="23"/>
    </location>
</feature>